<reference evidence="2" key="1">
    <citation type="journal article" date="2020" name="New Phytol.">
        <title>Comparative genomics reveals dynamic genome evolution in host specialist ectomycorrhizal fungi.</title>
        <authorList>
            <person name="Lofgren L.A."/>
            <person name="Nguyen N.H."/>
            <person name="Vilgalys R."/>
            <person name="Ruytinx J."/>
            <person name="Liao H.L."/>
            <person name="Branco S."/>
            <person name="Kuo A."/>
            <person name="LaButti K."/>
            <person name="Lipzen A."/>
            <person name="Andreopoulos W."/>
            <person name="Pangilinan J."/>
            <person name="Riley R."/>
            <person name="Hundley H."/>
            <person name="Na H."/>
            <person name="Barry K."/>
            <person name="Grigoriev I.V."/>
            <person name="Stajich J.E."/>
            <person name="Kennedy P.G."/>
        </authorList>
    </citation>
    <scope>NUCLEOTIDE SEQUENCE</scope>
    <source>
        <strain evidence="2">FC203</strain>
    </source>
</reference>
<keyword evidence="1" id="KW-1133">Transmembrane helix</keyword>
<accession>A0AAD4ELJ0</accession>
<proteinExistence type="predicted"/>
<dbReference type="EMBL" id="JABBWK010000001">
    <property type="protein sequence ID" value="KAG1908281.1"/>
    <property type="molecule type" value="Genomic_DNA"/>
</dbReference>
<keyword evidence="3" id="KW-1185">Reference proteome</keyword>
<sequence>MSLPLPNIARPISHPACSSTLLATRSYQHSGRSSVARRRVHPWFRRSSSVYPFHVHLVPLMVIFRMFSMMDP</sequence>
<keyword evidence="1" id="KW-0472">Membrane</keyword>
<dbReference type="GeneID" id="64660128"/>
<dbReference type="AlphaFoldDB" id="A0AAD4ELJ0"/>
<protein>
    <submittedName>
        <fullName evidence="2">Uncharacterized protein</fullName>
    </submittedName>
</protein>
<name>A0AAD4ELJ0_9AGAM</name>
<evidence type="ECO:0000256" key="1">
    <source>
        <dbReference type="SAM" id="Phobius"/>
    </source>
</evidence>
<organism evidence="2 3">
    <name type="scientific">Suillus fuscotomentosus</name>
    <dbReference type="NCBI Taxonomy" id="1912939"/>
    <lineage>
        <taxon>Eukaryota</taxon>
        <taxon>Fungi</taxon>
        <taxon>Dikarya</taxon>
        <taxon>Basidiomycota</taxon>
        <taxon>Agaricomycotina</taxon>
        <taxon>Agaricomycetes</taxon>
        <taxon>Agaricomycetidae</taxon>
        <taxon>Boletales</taxon>
        <taxon>Suillineae</taxon>
        <taxon>Suillaceae</taxon>
        <taxon>Suillus</taxon>
    </lineage>
</organism>
<gene>
    <name evidence="2" type="ORF">F5891DRAFT_1179793</name>
</gene>
<evidence type="ECO:0000313" key="2">
    <source>
        <dbReference type="EMBL" id="KAG1908281.1"/>
    </source>
</evidence>
<feature type="transmembrane region" description="Helical" evidence="1">
    <location>
        <begin position="49"/>
        <end position="67"/>
    </location>
</feature>
<dbReference type="RefSeq" id="XP_041233856.1">
    <property type="nucleotide sequence ID" value="XM_041365830.1"/>
</dbReference>
<evidence type="ECO:0000313" key="3">
    <source>
        <dbReference type="Proteomes" id="UP001195769"/>
    </source>
</evidence>
<keyword evidence="1" id="KW-0812">Transmembrane</keyword>
<comment type="caution">
    <text evidence="2">The sequence shown here is derived from an EMBL/GenBank/DDBJ whole genome shotgun (WGS) entry which is preliminary data.</text>
</comment>
<dbReference type="Proteomes" id="UP001195769">
    <property type="component" value="Unassembled WGS sequence"/>
</dbReference>